<comment type="similarity">
    <text evidence="2 16">Belongs to the DNA polymerase type-Y family.</text>
</comment>
<evidence type="ECO:0000256" key="11">
    <source>
        <dbReference type="ARBA" id="ARBA00022932"/>
    </source>
</evidence>
<evidence type="ECO:0000256" key="10">
    <source>
        <dbReference type="ARBA" id="ARBA00022842"/>
    </source>
</evidence>
<evidence type="ECO:0000256" key="4">
    <source>
        <dbReference type="ARBA" id="ARBA00022490"/>
    </source>
</evidence>
<proteinExistence type="inferred from homology"/>
<sequence length="465" mass="50078">MVFDKCPGSAFDRDFASLTPSWELPQFTWQGPAIGLLDLDAFFASVEQLDHPQWRGKPVIVGGDSHRRGVVSTASYEARAFGVHSAMASAQAERLCPQAIWTPGRHERYREVSRQVMALIEAETPLVEQVSVDEAFFDITPGRYSNEHPVAIARRIQEAVAALGVTCSIGLGTTKSVAKIASEREKPRGLTCVPPGTEHLFLDPLPVRALSGVGTATEKTLHSEGIFTLGQLARANAEMLRRLLGVQGPMLQARAQGTEASPVVPPDLQEPAKSVSNERTFATDLHSAKDVEAAVRSVASMVGSRLRKAHLTGSEVTLKLKFDFGQGRTAQKRLACCTDDEAVFGAAAIELLHDVWHPGIAVRLVGVGVSRFGEIPATEAQPCLFDVASLEGASLSAAQRPEAASKLEAAGARAQDAEAQRKLHVAADSIRQRFGSDAIAYGRDLRLREQTVKGTDPRPQDEGLQ</sequence>
<dbReference type="InterPro" id="IPR036775">
    <property type="entry name" value="DNA_pol_Y-fam_lit_finger_sf"/>
</dbReference>
<dbReference type="GO" id="GO:0009432">
    <property type="term" value="P:SOS response"/>
    <property type="evidence" value="ECO:0007669"/>
    <property type="project" value="TreeGrafter"/>
</dbReference>
<dbReference type="Pfam" id="PF11799">
    <property type="entry name" value="IMS_C"/>
    <property type="match status" value="1"/>
</dbReference>
<feature type="domain" description="UmuC" evidence="17">
    <location>
        <begin position="34"/>
        <end position="214"/>
    </location>
</feature>
<keyword evidence="9 16" id="KW-0227">DNA damage</keyword>
<keyword evidence="11 16" id="KW-0239">DNA-directed DNA polymerase</keyword>
<dbReference type="KEGG" id="lcal:ATTO_10140"/>
<dbReference type="AlphaFoldDB" id="A0AAU9CTM2"/>
<dbReference type="EMBL" id="AP025285">
    <property type="protein sequence ID" value="BDC91142.1"/>
    <property type="molecule type" value="Genomic_DNA"/>
</dbReference>
<dbReference type="InterPro" id="IPR022880">
    <property type="entry name" value="DNApol_IV"/>
</dbReference>
<keyword evidence="13 16" id="KW-0234">DNA repair</keyword>
<dbReference type="GO" id="GO:0042276">
    <property type="term" value="P:error-prone translesion synthesis"/>
    <property type="evidence" value="ECO:0007669"/>
    <property type="project" value="TreeGrafter"/>
</dbReference>
<dbReference type="GO" id="GO:0000287">
    <property type="term" value="F:magnesium ion binding"/>
    <property type="evidence" value="ECO:0007669"/>
    <property type="project" value="UniProtKB-UniRule"/>
</dbReference>
<accession>A0AAU9CTM2</accession>
<evidence type="ECO:0000259" key="17">
    <source>
        <dbReference type="PROSITE" id="PS50173"/>
    </source>
</evidence>
<dbReference type="InterPro" id="IPR001126">
    <property type="entry name" value="UmuC"/>
</dbReference>
<dbReference type="GO" id="GO:0006261">
    <property type="term" value="P:DNA-templated DNA replication"/>
    <property type="evidence" value="ECO:0007669"/>
    <property type="project" value="UniProtKB-UniRule"/>
</dbReference>
<comment type="cofactor">
    <cofactor evidence="16">
        <name>Mg(2+)</name>
        <dbReference type="ChEBI" id="CHEBI:18420"/>
    </cofactor>
    <text evidence="16">Binds 2 magnesium ions per subunit.</text>
</comment>
<dbReference type="Gene3D" id="1.10.150.20">
    <property type="entry name" value="5' to 3' exonuclease, C-terminal subdomain"/>
    <property type="match status" value="1"/>
</dbReference>
<evidence type="ECO:0000256" key="7">
    <source>
        <dbReference type="ARBA" id="ARBA00022705"/>
    </source>
</evidence>
<dbReference type="PANTHER" id="PTHR11076:SF33">
    <property type="entry name" value="DNA POLYMERASE KAPPA"/>
    <property type="match status" value="1"/>
</dbReference>
<dbReference type="Gene3D" id="3.40.1170.60">
    <property type="match status" value="1"/>
</dbReference>
<dbReference type="PROSITE" id="PS50173">
    <property type="entry name" value="UMUC"/>
    <property type="match status" value="1"/>
</dbReference>
<dbReference type="InterPro" id="IPR017961">
    <property type="entry name" value="DNA_pol_Y-fam_little_finger"/>
</dbReference>
<keyword evidence="19" id="KW-1185">Reference proteome</keyword>
<gene>
    <name evidence="16" type="primary">dinB</name>
    <name evidence="18" type="ORF">ATTO_10140</name>
</gene>
<evidence type="ECO:0000256" key="5">
    <source>
        <dbReference type="ARBA" id="ARBA00022679"/>
    </source>
</evidence>
<feature type="binding site" evidence="16">
    <location>
        <position position="38"/>
    </location>
    <ligand>
        <name>Mg(2+)</name>
        <dbReference type="ChEBI" id="CHEBI:18420"/>
    </ligand>
</feature>
<feature type="binding site" evidence="16">
    <location>
        <position position="133"/>
    </location>
    <ligand>
        <name>Mg(2+)</name>
        <dbReference type="ChEBI" id="CHEBI:18420"/>
    </ligand>
</feature>
<evidence type="ECO:0000313" key="18">
    <source>
        <dbReference type="EMBL" id="BDC91142.1"/>
    </source>
</evidence>
<dbReference type="InterPro" id="IPR043502">
    <property type="entry name" value="DNA/RNA_pol_sf"/>
</dbReference>
<evidence type="ECO:0000256" key="12">
    <source>
        <dbReference type="ARBA" id="ARBA00023125"/>
    </source>
</evidence>
<comment type="subunit">
    <text evidence="16">Monomer.</text>
</comment>
<dbReference type="GO" id="GO:0006281">
    <property type="term" value="P:DNA repair"/>
    <property type="evidence" value="ECO:0007669"/>
    <property type="project" value="UniProtKB-UniRule"/>
</dbReference>
<evidence type="ECO:0000256" key="1">
    <source>
        <dbReference type="ARBA" id="ARBA00004496"/>
    </source>
</evidence>
<keyword evidence="12 16" id="KW-0238">DNA-binding</keyword>
<feature type="site" description="Substrate discrimination" evidence="16">
    <location>
        <position position="43"/>
    </location>
</feature>
<dbReference type="SUPFAM" id="SSF100879">
    <property type="entry name" value="Lesion bypass DNA polymerase (Y-family), little finger domain"/>
    <property type="match status" value="1"/>
</dbReference>
<dbReference type="Proteomes" id="UP001431186">
    <property type="component" value="Chromosome"/>
</dbReference>
<dbReference type="Pfam" id="PF00817">
    <property type="entry name" value="IMS"/>
    <property type="match status" value="1"/>
</dbReference>
<comment type="function">
    <text evidence="14 16">Poorly processive, error-prone DNA polymerase involved in untargeted mutagenesis. Copies undamaged DNA at stalled replication forks, which arise in vivo from mismatched or misaligned primer ends. These misaligned primers can be extended by PolIV. Exhibits no 3'-5' exonuclease (proofreading) activity. May be involved in translesional synthesis, in conjunction with the beta clamp from PolIII.</text>
</comment>
<evidence type="ECO:0000256" key="2">
    <source>
        <dbReference type="ARBA" id="ARBA00010945"/>
    </source>
</evidence>
<name>A0AAU9CTM2_9ACTN</name>
<dbReference type="Gene3D" id="3.30.1490.100">
    <property type="entry name" value="DNA polymerase, Y-family, little finger domain"/>
    <property type="match status" value="1"/>
</dbReference>
<protein>
    <recommendedName>
        <fullName evidence="16">DNA polymerase IV</fullName>
        <shortName evidence="16">Pol IV</shortName>
        <ecNumber evidence="16">2.7.7.7</ecNumber>
    </recommendedName>
</protein>
<dbReference type="GO" id="GO:0003887">
    <property type="term" value="F:DNA-directed DNA polymerase activity"/>
    <property type="evidence" value="ECO:0007669"/>
    <property type="project" value="UniProtKB-UniRule"/>
</dbReference>
<dbReference type="EC" id="2.7.7.7" evidence="16"/>
<dbReference type="CDD" id="cd03586">
    <property type="entry name" value="PolY_Pol_IV_kappa"/>
    <property type="match status" value="1"/>
</dbReference>
<keyword evidence="7 16" id="KW-0235">DNA replication</keyword>
<dbReference type="GO" id="GO:0003684">
    <property type="term" value="F:damaged DNA binding"/>
    <property type="evidence" value="ECO:0007669"/>
    <property type="project" value="InterPro"/>
</dbReference>
<comment type="subcellular location">
    <subcellularLocation>
        <location evidence="1 16">Cytoplasm</location>
    </subcellularLocation>
</comment>
<dbReference type="InterPro" id="IPR050116">
    <property type="entry name" value="DNA_polymerase-Y"/>
</dbReference>
<organism evidence="18 19">
    <name type="scientific">Leptogranulimonas caecicola</name>
    <dbReference type="NCBI Taxonomy" id="2894156"/>
    <lineage>
        <taxon>Bacteria</taxon>
        <taxon>Bacillati</taxon>
        <taxon>Actinomycetota</taxon>
        <taxon>Coriobacteriia</taxon>
        <taxon>Coriobacteriales</taxon>
        <taxon>Kribbibacteriaceae</taxon>
        <taxon>Leptogranulimonas</taxon>
    </lineage>
</organism>
<keyword evidence="6 16" id="KW-0548">Nucleotidyltransferase</keyword>
<dbReference type="PANTHER" id="PTHR11076">
    <property type="entry name" value="DNA REPAIR POLYMERASE UMUC / TRANSFERASE FAMILY MEMBER"/>
    <property type="match status" value="1"/>
</dbReference>
<evidence type="ECO:0000256" key="6">
    <source>
        <dbReference type="ARBA" id="ARBA00022695"/>
    </source>
</evidence>
<keyword evidence="10 16" id="KW-0460">Magnesium</keyword>
<dbReference type="SUPFAM" id="SSF56672">
    <property type="entry name" value="DNA/RNA polymerases"/>
    <property type="match status" value="1"/>
</dbReference>
<feature type="active site" evidence="16">
    <location>
        <position position="134"/>
    </location>
</feature>
<evidence type="ECO:0000256" key="16">
    <source>
        <dbReference type="HAMAP-Rule" id="MF_01113"/>
    </source>
</evidence>
<keyword evidence="4 16" id="KW-0963">Cytoplasm</keyword>
<evidence type="ECO:0000256" key="14">
    <source>
        <dbReference type="ARBA" id="ARBA00025589"/>
    </source>
</evidence>
<reference evidence="18" key="1">
    <citation type="submission" date="2021-11" db="EMBL/GenBank/DDBJ databases">
        <title>Complete genome sequence of Atopobiaceae bacterium TOC12.</title>
        <authorList>
            <person name="Morinaga K."/>
            <person name="Kusada H."/>
            <person name="Tamaki H."/>
        </authorList>
    </citation>
    <scope>NUCLEOTIDE SEQUENCE</scope>
    <source>
        <strain evidence="18">TOC12</strain>
    </source>
</reference>
<dbReference type="FunFam" id="3.40.1170.60:FF:000001">
    <property type="entry name" value="DNA polymerase IV"/>
    <property type="match status" value="1"/>
</dbReference>
<dbReference type="InterPro" id="IPR043128">
    <property type="entry name" value="Rev_trsase/Diguanyl_cyclase"/>
</dbReference>
<evidence type="ECO:0000256" key="15">
    <source>
        <dbReference type="ARBA" id="ARBA00049244"/>
    </source>
</evidence>
<dbReference type="NCBIfam" id="NF002677">
    <property type="entry name" value="PRK02406.1"/>
    <property type="match status" value="1"/>
</dbReference>
<evidence type="ECO:0000256" key="3">
    <source>
        <dbReference type="ARBA" id="ARBA00022457"/>
    </source>
</evidence>
<evidence type="ECO:0000256" key="9">
    <source>
        <dbReference type="ARBA" id="ARBA00022763"/>
    </source>
</evidence>
<dbReference type="Gene3D" id="3.30.70.270">
    <property type="match status" value="1"/>
</dbReference>
<keyword evidence="8 16" id="KW-0479">Metal-binding</keyword>
<evidence type="ECO:0000256" key="8">
    <source>
        <dbReference type="ARBA" id="ARBA00022723"/>
    </source>
</evidence>
<dbReference type="HAMAP" id="MF_01113">
    <property type="entry name" value="DNApol_IV"/>
    <property type="match status" value="1"/>
</dbReference>
<comment type="catalytic activity">
    <reaction evidence="15 16">
        <text>DNA(n) + a 2'-deoxyribonucleoside 5'-triphosphate = DNA(n+1) + diphosphate</text>
        <dbReference type="Rhea" id="RHEA:22508"/>
        <dbReference type="Rhea" id="RHEA-COMP:17339"/>
        <dbReference type="Rhea" id="RHEA-COMP:17340"/>
        <dbReference type="ChEBI" id="CHEBI:33019"/>
        <dbReference type="ChEBI" id="CHEBI:61560"/>
        <dbReference type="ChEBI" id="CHEBI:173112"/>
        <dbReference type="EC" id="2.7.7.7"/>
    </reaction>
</comment>
<dbReference type="GO" id="GO:0005829">
    <property type="term" value="C:cytosol"/>
    <property type="evidence" value="ECO:0007669"/>
    <property type="project" value="TreeGrafter"/>
</dbReference>
<dbReference type="RefSeq" id="WP_265591241.1">
    <property type="nucleotide sequence ID" value="NZ_AP025285.1"/>
</dbReference>
<keyword evidence="5 16" id="KW-0808">Transferase</keyword>
<keyword evidence="3 16" id="KW-0515">Mutator protein</keyword>
<evidence type="ECO:0000313" key="19">
    <source>
        <dbReference type="Proteomes" id="UP001431186"/>
    </source>
</evidence>
<evidence type="ECO:0000256" key="13">
    <source>
        <dbReference type="ARBA" id="ARBA00023204"/>
    </source>
</evidence>